<feature type="domain" description="Right handed beta helix" evidence="2">
    <location>
        <begin position="255"/>
        <end position="421"/>
    </location>
</feature>
<dbReference type="InterPro" id="IPR011050">
    <property type="entry name" value="Pectin_lyase_fold/virulence"/>
</dbReference>
<evidence type="ECO:0000256" key="1">
    <source>
        <dbReference type="SAM" id="SignalP"/>
    </source>
</evidence>
<dbReference type="Proteomes" id="UP000316167">
    <property type="component" value="Unassembled WGS sequence"/>
</dbReference>
<protein>
    <submittedName>
        <fullName evidence="4">Putative secreted protein (Por secretion system target)</fullName>
    </submittedName>
</protein>
<reference evidence="4 5" key="1">
    <citation type="journal article" date="2015" name="Stand. Genomic Sci.">
        <title>Genomic Encyclopedia of Bacterial and Archaeal Type Strains, Phase III: the genomes of soil and plant-associated and newly described type strains.</title>
        <authorList>
            <person name="Whitman W.B."/>
            <person name="Woyke T."/>
            <person name="Klenk H.P."/>
            <person name="Zhou Y."/>
            <person name="Lilburn T.G."/>
            <person name="Beck B.J."/>
            <person name="De Vos P."/>
            <person name="Vandamme P."/>
            <person name="Eisen J.A."/>
            <person name="Garrity G."/>
            <person name="Hugenholtz P."/>
            <person name="Kyrpides N.C."/>
        </authorList>
    </citation>
    <scope>NUCLEOTIDE SEQUENCE [LARGE SCALE GENOMIC DNA]</scope>
    <source>
        <strain evidence="4 5">CGMCC 1.7271</strain>
    </source>
</reference>
<dbReference type="Pfam" id="PF18962">
    <property type="entry name" value="Por_Secre_tail"/>
    <property type="match status" value="1"/>
</dbReference>
<keyword evidence="5" id="KW-1185">Reference proteome</keyword>
<dbReference type="InterPro" id="IPR026444">
    <property type="entry name" value="Secre_tail"/>
</dbReference>
<comment type="caution">
    <text evidence="4">The sequence shown here is derived from an EMBL/GenBank/DDBJ whole genome shotgun (WGS) entry which is preliminary data.</text>
</comment>
<sequence length="828" mass="88005">MKNISLTAACRSFILLTAFLLFVSLNTSYAQTIRYVDAARPDNAGAGTSWATAKKDLQAAIIAAVAGDQIWVKAGTYLPTHDAFGSTTPANNRDKCFMLKDGVKVYGGFAGTETQLNQRNWKLNVTTLSGDLGVVNTLTDNAYHVVLSINLTSASVLDGFTVTKGYATAPGLSRITVGSRVIDRFKGGGIFNSNAATQFANLTITQNSADCTDMNDDSWGAGMVSELSTSTFTDCLFLSNSFLAGGGSFGVFGAGLLISGSPAQTLTRCVFANNSGGSGFLDGSRGGGFYMDAGSHTISNCIFYGNTADNGAGMMAGGAEFNTSNFVNCTFANNSSRFAGTAYSGFTDAVFRNCIFWNNTPTTSSVAGRNEIYSQETRSQYWPTFNNCIIRDATGSPLSVTNTVTSNVLNGNPLFVNYNDGDGADNVWGTADDGLRLQCSSPAVGSGTGTTPTTDFLGLTRTTVLDIGAYEGEHANSSVSPLATAQTTVQLAVTGTGVTNFSNCSNLVASIQSGAPYTVTGTVTSTVWIQGTQPAGHVRRHYEITPSTNAAAATSRVTLYFTQADFDAFNNQVPAPSSKLPMNSADATGKQNLLVEKRAGVSSNGTGLPPTYTGAITTINPNDADIVWNSTASRWEVAFDVTGFSGFFVKTVSATLPLTLVDLGVKRMQQCNTLQWQTKDEINTNYFEIESSVDGNVFTTKGKLTAAGASNNAYRFTDCADVGSVNYYRLKMIDHDGSWLYSKLVKVEADVHAKAVTVFPTITSSYVTIQLADRSNVGTVVRVIDVSGKIHKQIRIADLQTRLHVHDLKKGVYILQFANGYTEKIIVH</sequence>
<feature type="signal peptide" evidence="1">
    <location>
        <begin position="1"/>
        <end position="30"/>
    </location>
</feature>
<feature type="chain" id="PRO_5022012403" evidence="1">
    <location>
        <begin position="31"/>
        <end position="828"/>
    </location>
</feature>
<dbReference type="InterPro" id="IPR012334">
    <property type="entry name" value="Pectin_lyas_fold"/>
</dbReference>
<dbReference type="Gene3D" id="2.160.20.10">
    <property type="entry name" value="Single-stranded right-handed beta-helix, Pectin lyase-like"/>
    <property type="match status" value="1"/>
</dbReference>
<evidence type="ECO:0000259" key="2">
    <source>
        <dbReference type="Pfam" id="PF13229"/>
    </source>
</evidence>
<organism evidence="4 5">
    <name type="scientific">Lacibacter cauensis</name>
    <dbReference type="NCBI Taxonomy" id="510947"/>
    <lineage>
        <taxon>Bacteria</taxon>
        <taxon>Pseudomonadati</taxon>
        <taxon>Bacteroidota</taxon>
        <taxon>Chitinophagia</taxon>
        <taxon>Chitinophagales</taxon>
        <taxon>Chitinophagaceae</taxon>
        <taxon>Lacibacter</taxon>
    </lineage>
</organism>
<evidence type="ECO:0000313" key="5">
    <source>
        <dbReference type="Proteomes" id="UP000316167"/>
    </source>
</evidence>
<accession>A0A562SFJ3</accession>
<gene>
    <name evidence="4" type="ORF">IQ13_2808</name>
</gene>
<dbReference type="SUPFAM" id="SSF51126">
    <property type="entry name" value="Pectin lyase-like"/>
    <property type="match status" value="1"/>
</dbReference>
<dbReference type="AlphaFoldDB" id="A0A562SFJ3"/>
<dbReference type="InterPro" id="IPR039448">
    <property type="entry name" value="Beta_helix"/>
</dbReference>
<feature type="domain" description="Secretion system C-terminal sorting" evidence="3">
    <location>
        <begin position="758"/>
        <end position="827"/>
    </location>
</feature>
<dbReference type="EMBL" id="VLLE01000005">
    <property type="protein sequence ID" value="TWI80139.1"/>
    <property type="molecule type" value="Genomic_DNA"/>
</dbReference>
<dbReference type="InterPro" id="IPR059226">
    <property type="entry name" value="Choice_anch_Q_dom"/>
</dbReference>
<dbReference type="NCBIfam" id="NF041518">
    <property type="entry name" value="choice_anch_Q"/>
    <property type="match status" value="1"/>
</dbReference>
<name>A0A562SFJ3_9BACT</name>
<evidence type="ECO:0000259" key="3">
    <source>
        <dbReference type="Pfam" id="PF18962"/>
    </source>
</evidence>
<proteinExistence type="predicted"/>
<keyword evidence="1" id="KW-0732">Signal</keyword>
<dbReference type="NCBIfam" id="TIGR04183">
    <property type="entry name" value="Por_Secre_tail"/>
    <property type="match status" value="1"/>
</dbReference>
<dbReference type="Pfam" id="PF13229">
    <property type="entry name" value="Beta_helix"/>
    <property type="match status" value="1"/>
</dbReference>
<evidence type="ECO:0000313" key="4">
    <source>
        <dbReference type="EMBL" id="TWI80139.1"/>
    </source>
</evidence>